<dbReference type="Pfam" id="PF02931">
    <property type="entry name" value="Neur_chan_LBD"/>
    <property type="match status" value="1"/>
</dbReference>
<dbReference type="AlphaFoldDB" id="A0A914WIS6"/>
<dbReference type="GO" id="GO:0005230">
    <property type="term" value="F:extracellular ligand-gated monoatomic ion channel activity"/>
    <property type="evidence" value="ECO:0007669"/>
    <property type="project" value="InterPro"/>
</dbReference>
<evidence type="ECO:0000256" key="2">
    <source>
        <dbReference type="ARBA" id="ARBA00022692"/>
    </source>
</evidence>
<dbReference type="Pfam" id="PF02932">
    <property type="entry name" value="Neur_chan_memb"/>
    <property type="match status" value="1"/>
</dbReference>
<keyword evidence="4 5" id="KW-0472">Membrane</keyword>
<evidence type="ECO:0000256" key="4">
    <source>
        <dbReference type="ARBA" id="ARBA00023136"/>
    </source>
</evidence>
<dbReference type="InterPro" id="IPR036719">
    <property type="entry name" value="Neuro-gated_channel_TM_sf"/>
</dbReference>
<dbReference type="InterPro" id="IPR036734">
    <property type="entry name" value="Neur_chan_lig-bd_sf"/>
</dbReference>
<dbReference type="SUPFAM" id="SSF90112">
    <property type="entry name" value="Neurotransmitter-gated ion-channel transmembrane pore"/>
    <property type="match status" value="1"/>
</dbReference>
<evidence type="ECO:0000313" key="8">
    <source>
        <dbReference type="Proteomes" id="UP000887566"/>
    </source>
</evidence>
<evidence type="ECO:0000259" key="6">
    <source>
        <dbReference type="Pfam" id="PF02931"/>
    </source>
</evidence>
<reference evidence="9" key="1">
    <citation type="submission" date="2022-11" db="UniProtKB">
        <authorList>
            <consortium name="WormBaseParasite"/>
        </authorList>
    </citation>
    <scope>IDENTIFICATION</scope>
</reference>
<dbReference type="InterPro" id="IPR038050">
    <property type="entry name" value="Neuro_actylchol_rec"/>
</dbReference>
<dbReference type="InterPro" id="IPR006029">
    <property type="entry name" value="Neurotrans-gated_channel_TM"/>
</dbReference>
<keyword evidence="3 5" id="KW-1133">Transmembrane helix</keyword>
<evidence type="ECO:0000259" key="7">
    <source>
        <dbReference type="Pfam" id="PF02932"/>
    </source>
</evidence>
<feature type="transmembrane region" description="Helical" evidence="5">
    <location>
        <begin position="171"/>
        <end position="191"/>
    </location>
</feature>
<dbReference type="CDD" id="cd19051">
    <property type="entry name" value="LGIC_TM_cation"/>
    <property type="match status" value="1"/>
</dbReference>
<evidence type="ECO:0000313" key="9">
    <source>
        <dbReference type="WBParaSite" id="PSAMB.scaffold4147size15540.g23577.t1"/>
    </source>
</evidence>
<dbReference type="InterPro" id="IPR006201">
    <property type="entry name" value="Neur_channel"/>
</dbReference>
<feature type="domain" description="Neurotransmitter-gated ion-channel ligand-binding" evidence="6">
    <location>
        <begin position="1"/>
        <end position="80"/>
    </location>
</feature>
<evidence type="ECO:0000256" key="1">
    <source>
        <dbReference type="ARBA" id="ARBA00004141"/>
    </source>
</evidence>
<keyword evidence="2 5" id="KW-0812">Transmembrane</keyword>
<dbReference type="Gene3D" id="2.70.170.10">
    <property type="entry name" value="Neurotransmitter-gated ion-channel ligand-binding domain"/>
    <property type="match status" value="1"/>
</dbReference>
<keyword evidence="8" id="KW-1185">Reference proteome</keyword>
<dbReference type="Gene3D" id="1.20.58.390">
    <property type="entry name" value="Neurotransmitter-gated ion-channel transmembrane domain"/>
    <property type="match status" value="1"/>
</dbReference>
<dbReference type="WBParaSite" id="PSAMB.scaffold4147size15540.g23577.t1">
    <property type="protein sequence ID" value="PSAMB.scaffold4147size15540.g23577.t1"/>
    <property type="gene ID" value="PSAMB.scaffold4147size15540.g23577"/>
</dbReference>
<accession>A0A914WIS6</accession>
<sequence length="192" mass="21890">MKIRDFPYDTQTCLIWFAPWVYPVSQVLPVIEPPTSAVSMELAGNSEWEIVSFVPFERFSNSSDGETYKELNFALTIKRNHVYYIAVMIIPTFVITTLCLLGIFSPFNNKAEREEKVSLGLTTLLTISVILNIVATEMPKASKLPLLGEWIEEQRYDKFQEDLWSEIFDSIDLVCLVVLEVANVILSALLML</sequence>
<dbReference type="GO" id="GO:0016020">
    <property type="term" value="C:membrane"/>
    <property type="evidence" value="ECO:0007669"/>
    <property type="project" value="UniProtKB-SubCell"/>
</dbReference>
<feature type="domain" description="Neurotransmitter-gated ion-channel transmembrane" evidence="7">
    <location>
        <begin position="88"/>
        <end position="151"/>
    </location>
</feature>
<proteinExistence type="predicted"/>
<dbReference type="Proteomes" id="UP000887566">
    <property type="component" value="Unplaced"/>
</dbReference>
<evidence type="ECO:0000256" key="3">
    <source>
        <dbReference type="ARBA" id="ARBA00022989"/>
    </source>
</evidence>
<dbReference type="InterPro" id="IPR006202">
    <property type="entry name" value="Neur_chan_lig-bd"/>
</dbReference>
<name>A0A914WIS6_9BILA</name>
<dbReference type="PANTHER" id="PTHR18945">
    <property type="entry name" value="NEUROTRANSMITTER GATED ION CHANNEL"/>
    <property type="match status" value="1"/>
</dbReference>
<feature type="transmembrane region" description="Helical" evidence="5">
    <location>
        <begin position="82"/>
        <end position="105"/>
    </location>
</feature>
<organism evidence="8 9">
    <name type="scientific">Plectus sambesii</name>
    <dbReference type="NCBI Taxonomy" id="2011161"/>
    <lineage>
        <taxon>Eukaryota</taxon>
        <taxon>Metazoa</taxon>
        <taxon>Ecdysozoa</taxon>
        <taxon>Nematoda</taxon>
        <taxon>Chromadorea</taxon>
        <taxon>Plectida</taxon>
        <taxon>Plectina</taxon>
        <taxon>Plectoidea</taxon>
        <taxon>Plectidae</taxon>
        <taxon>Plectus</taxon>
    </lineage>
</organism>
<dbReference type="SUPFAM" id="SSF63712">
    <property type="entry name" value="Nicotinic receptor ligand binding domain-like"/>
    <property type="match status" value="1"/>
</dbReference>
<comment type="subcellular location">
    <subcellularLocation>
        <location evidence="1">Membrane</location>
        <topology evidence="1">Multi-pass membrane protein</topology>
    </subcellularLocation>
</comment>
<dbReference type="GO" id="GO:0004888">
    <property type="term" value="F:transmembrane signaling receptor activity"/>
    <property type="evidence" value="ECO:0007669"/>
    <property type="project" value="InterPro"/>
</dbReference>
<protein>
    <submittedName>
        <fullName evidence="9">Neurotransmitter-gated ion-channel ligand-binding domain-containing protein</fullName>
    </submittedName>
</protein>
<feature type="transmembrane region" description="Helical" evidence="5">
    <location>
        <begin position="117"/>
        <end position="135"/>
    </location>
</feature>
<evidence type="ECO:0000256" key="5">
    <source>
        <dbReference type="SAM" id="Phobius"/>
    </source>
</evidence>